<evidence type="ECO:0000313" key="3">
    <source>
        <dbReference type="Proteomes" id="UP000093199"/>
    </source>
</evidence>
<evidence type="ECO:0008006" key="4">
    <source>
        <dbReference type="Google" id="ProtNLM"/>
    </source>
</evidence>
<dbReference type="Proteomes" id="UP000093199">
    <property type="component" value="Unassembled WGS sequence"/>
</dbReference>
<proteinExistence type="predicted"/>
<reference evidence="2 3" key="1">
    <citation type="submission" date="2016-07" db="EMBL/GenBank/DDBJ databases">
        <title>Caryophanon tenue genome sequencing.</title>
        <authorList>
            <person name="Verma A."/>
            <person name="Pal Y."/>
            <person name="Krishnamurthi S."/>
        </authorList>
    </citation>
    <scope>NUCLEOTIDE SEQUENCE [LARGE SCALE GENOMIC DNA]</scope>
    <source>
        <strain evidence="2 3">DSM 14152</strain>
    </source>
</reference>
<keyword evidence="1" id="KW-0812">Transmembrane</keyword>
<evidence type="ECO:0000256" key="1">
    <source>
        <dbReference type="SAM" id="Phobius"/>
    </source>
</evidence>
<keyword evidence="1" id="KW-1133">Transmembrane helix</keyword>
<accession>A0A1C0Y507</accession>
<dbReference type="EMBL" id="MASJ01000042">
    <property type="protein sequence ID" value="OCS82269.1"/>
    <property type="molecule type" value="Genomic_DNA"/>
</dbReference>
<dbReference type="InterPro" id="IPR031709">
    <property type="entry name" value="PutAbiC"/>
</dbReference>
<keyword evidence="3" id="KW-1185">Reference proteome</keyword>
<feature type="transmembrane region" description="Helical" evidence="1">
    <location>
        <begin position="287"/>
        <end position="307"/>
    </location>
</feature>
<organism evidence="2 3">
    <name type="scientific">Caryophanon tenue</name>
    <dbReference type="NCBI Taxonomy" id="33978"/>
    <lineage>
        <taxon>Bacteria</taxon>
        <taxon>Bacillati</taxon>
        <taxon>Bacillota</taxon>
        <taxon>Bacilli</taxon>
        <taxon>Bacillales</taxon>
        <taxon>Caryophanaceae</taxon>
        <taxon>Caryophanon</taxon>
    </lineage>
</organism>
<dbReference type="RefSeq" id="WP_066548600.1">
    <property type="nucleotide sequence ID" value="NZ_MASJ01000042.1"/>
</dbReference>
<comment type="caution">
    <text evidence="2">The sequence shown here is derived from an EMBL/GenBank/DDBJ whole genome shotgun (WGS) entry which is preliminary data.</text>
</comment>
<evidence type="ECO:0000313" key="2">
    <source>
        <dbReference type="EMBL" id="OCS82269.1"/>
    </source>
</evidence>
<dbReference type="AlphaFoldDB" id="A0A1C0Y507"/>
<keyword evidence="1" id="KW-0472">Membrane</keyword>
<feature type="transmembrane region" description="Helical" evidence="1">
    <location>
        <begin position="55"/>
        <end position="75"/>
    </location>
</feature>
<gene>
    <name evidence="2" type="ORF">A6M13_07485</name>
</gene>
<protein>
    <recommendedName>
        <fullName evidence="4">Phage abortive infection protein</fullName>
    </recommendedName>
</protein>
<feature type="transmembrane region" description="Helical" evidence="1">
    <location>
        <begin position="17"/>
        <end position="35"/>
    </location>
</feature>
<dbReference type="Pfam" id="PF16872">
    <property type="entry name" value="putAbiC"/>
    <property type="match status" value="1"/>
</dbReference>
<sequence length="338" mass="39915">MEENDNILNKEDRIVKFALLILLITVILSVVLVIIKNYFKLYFDFTELALLGDYLGGLLGGILAISTVFLIYATYKTQQKELAATNKQLLETVKQAIITNETMLKQQFETTFFNMINMHSNLINDLKYGEFRGREALINFYEQVNEQYYYHLFNQHIENLFYDCEDNLEEIYKEVKMIRKSILMNPPAMDYKNFQYNVKNLNREVSRNTTGLSIIGIDKEMSQQLLIKGNLANNLINSYKDEQNNKAYALKLANIQSKYFLSNYIKSVRTIIRYIDLAKNIQNKQDYLNIFFSQFTIHEITILYYFMELGNEKEMKKYFDKYSNLNTKDILQDAMLSR</sequence>
<name>A0A1C0Y507_9BACL</name>
<dbReference type="OrthoDB" id="2625696at2"/>